<proteinExistence type="predicted"/>
<feature type="compositionally biased region" description="Polar residues" evidence="2">
    <location>
        <begin position="225"/>
        <end position="240"/>
    </location>
</feature>
<organism evidence="4 5">
    <name type="scientific">Naematelia encephala</name>
    <dbReference type="NCBI Taxonomy" id="71784"/>
    <lineage>
        <taxon>Eukaryota</taxon>
        <taxon>Fungi</taxon>
        <taxon>Dikarya</taxon>
        <taxon>Basidiomycota</taxon>
        <taxon>Agaricomycotina</taxon>
        <taxon>Tremellomycetes</taxon>
        <taxon>Tremellales</taxon>
        <taxon>Naemateliaceae</taxon>
        <taxon>Naematelia</taxon>
    </lineage>
</organism>
<keyword evidence="1" id="KW-0479">Metal-binding</keyword>
<reference evidence="4 5" key="1">
    <citation type="submission" date="2016-07" db="EMBL/GenBank/DDBJ databases">
        <title>Pervasive Adenine N6-methylation of Active Genes in Fungi.</title>
        <authorList>
            <consortium name="DOE Joint Genome Institute"/>
            <person name="Mondo S.J."/>
            <person name="Dannebaum R.O."/>
            <person name="Kuo R.C."/>
            <person name="Labutti K."/>
            <person name="Haridas S."/>
            <person name="Kuo A."/>
            <person name="Salamov A."/>
            <person name="Ahrendt S.R."/>
            <person name="Lipzen A."/>
            <person name="Sullivan W."/>
            <person name="Andreopoulos W.B."/>
            <person name="Clum A."/>
            <person name="Lindquist E."/>
            <person name="Daum C."/>
            <person name="Ramamoorthy G.K."/>
            <person name="Gryganskyi A."/>
            <person name="Culley D."/>
            <person name="Magnuson J.K."/>
            <person name="James T.Y."/>
            <person name="O'Malley M.A."/>
            <person name="Stajich J.E."/>
            <person name="Spatafora J.W."/>
            <person name="Visel A."/>
            <person name="Grigoriev I.V."/>
        </authorList>
    </citation>
    <scope>NUCLEOTIDE SEQUENCE [LARGE SCALE GENOMIC DNA]</scope>
    <source>
        <strain evidence="4 5">68-887.2</strain>
    </source>
</reference>
<dbReference type="GO" id="GO:0006355">
    <property type="term" value="P:regulation of DNA-templated transcription"/>
    <property type="evidence" value="ECO:0007669"/>
    <property type="project" value="InterPro"/>
</dbReference>
<accession>A0A1Y2ATC5</accession>
<feature type="domain" description="GATA-type" evidence="3">
    <location>
        <begin position="288"/>
        <end position="324"/>
    </location>
</feature>
<comment type="caution">
    <text evidence="4">The sequence shown here is derived from an EMBL/GenBank/DDBJ whole genome shotgun (WGS) entry which is preliminary data.</text>
</comment>
<protein>
    <recommendedName>
        <fullName evidence="3">GATA-type domain-containing protein</fullName>
    </recommendedName>
</protein>
<evidence type="ECO:0000256" key="1">
    <source>
        <dbReference type="PROSITE-ProRule" id="PRU00094"/>
    </source>
</evidence>
<sequence>MSVRKQDEQQYQLPAPRATWSPSDMQPEEMQVTLDRWRSSEFPSPDNLPLQSTPIFPDMLASFGPMYSIAGFTAGGRSGMLGFRPINAQVGPSGQLSEHRAPNGSIGHHGQPPFSNLASTQSYSPGDSDMIFQDAFSAQTSTLDELPIQTYSTAVRMANDHMVGSPSSRESDEFLALLLDNDHTIPSLPNDLDWSSLVNLSTDHAPPLPVPVNDLTLPHPPASLISESASNATPTNDKPVSTSSPTSSPETFMNDTAVTELHITSYNRLPPLVNTLSAHSTPLGHTSKCSRCGTTTSTRFALNSGGKLVCNACRIFTLMHAKGG</sequence>
<evidence type="ECO:0000313" key="5">
    <source>
        <dbReference type="Proteomes" id="UP000193986"/>
    </source>
</evidence>
<keyword evidence="1" id="KW-0862">Zinc</keyword>
<dbReference type="GO" id="GO:0008270">
    <property type="term" value="F:zinc ion binding"/>
    <property type="evidence" value="ECO:0007669"/>
    <property type="project" value="UniProtKB-KW"/>
</dbReference>
<keyword evidence="1" id="KW-0863">Zinc-finger</keyword>
<feature type="region of interest" description="Disordered" evidence="2">
    <location>
        <begin position="91"/>
        <end position="112"/>
    </location>
</feature>
<evidence type="ECO:0000256" key="2">
    <source>
        <dbReference type="SAM" id="MobiDB-lite"/>
    </source>
</evidence>
<dbReference type="InterPro" id="IPR000679">
    <property type="entry name" value="Znf_GATA"/>
</dbReference>
<feature type="region of interest" description="Disordered" evidence="2">
    <location>
        <begin position="1"/>
        <end position="30"/>
    </location>
</feature>
<evidence type="ECO:0000313" key="4">
    <source>
        <dbReference type="EMBL" id="ORY25550.1"/>
    </source>
</evidence>
<evidence type="ECO:0000259" key="3">
    <source>
        <dbReference type="PROSITE" id="PS50114"/>
    </source>
</evidence>
<dbReference type="InParanoid" id="A0A1Y2ATC5"/>
<dbReference type="Proteomes" id="UP000193986">
    <property type="component" value="Unassembled WGS sequence"/>
</dbReference>
<dbReference type="AlphaFoldDB" id="A0A1Y2ATC5"/>
<dbReference type="EMBL" id="MCFC01000056">
    <property type="protein sequence ID" value="ORY25550.1"/>
    <property type="molecule type" value="Genomic_DNA"/>
</dbReference>
<dbReference type="GO" id="GO:0043565">
    <property type="term" value="F:sequence-specific DNA binding"/>
    <property type="evidence" value="ECO:0007669"/>
    <property type="project" value="InterPro"/>
</dbReference>
<name>A0A1Y2ATC5_9TREE</name>
<feature type="region of interest" description="Disordered" evidence="2">
    <location>
        <begin position="213"/>
        <end position="252"/>
    </location>
</feature>
<dbReference type="PROSITE" id="PS50114">
    <property type="entry name" value="GATA_ZN_FINGER_2"/>
    <property type="match status" value="1"/>
</dbReference>
<keyword evidence="5" id="KW-1185">Reference proteome</keyword>
<gene>
    <name evidence="4" type="ORF">BCR39DRAFT_286180</name>
</gene>